<dbReference type="InterPro" id="IPR007110">
    <property type="entry name" value="Ig-like_dom"/>
</dbReference>
<dbReference type="InterPro" id="IPR013098">
    <property type="entry name" value="Ig_I-set"/>
</dbReference>
<dbReference type="InterPro" id="IPR003961">
    <property type="entry name" value="FN3_dom"/>
</dbReference>
<dbReference type="InterPro" id="IPR003599">
    <property type="entry name" value="Ig_sub"/>
</dbReference>
<dbReference type="FunFam" id="2.60.40.10:FF:000056">
    <property type="entry name" value="twitchin isoform X4"/>
    <property type="match status" value="1"/>
</dbReference>
<dbReference type="AlphaFoldDB" id="A0ABD2Q1C2"/>
<feature type="non-terminal residue" evidence="6">
    <location>
        <position position="1015"/>
    </location>
</feature>
<feature type="domain" description="Ig-like" evidence="4">
    <location>
        <begin position="359"/>
        <end position="452"/>
    </location>
</feature>
<feature type="domain" description="Fibronectin type-III" evidence="5">
    <location>
        <begin position="659"/>
        <end position="751"/>
    </location>
</feature>
<evidence type="ECO:0000259" key="5">
    <source>
        <dbReference type="PROSITE" id="PS50853"/>
    </source>
</evidence>
<keyword evidence="1" id="KW-0677">Repeat</keyword>
<dbReference type="SMART" id="SM00060">
    <property type="entry name" value="FN3"/>
    <property type="match status" value="7"/>
</dbReference>
<proteinExistence type="predicted"/>
<dbReference type="InterPro" id="IPR036179">
    <property type="entry name" value="Ig-like_dom_sf"/>
</dbReference>
<keyword evidence="2" id="KW-0393">Immunoglobulin domain</keyword>
<dbReference type="InterPro" id="IPR036116">
    <property type="entry name" value="FN3_sf"/>
</dbReference>
<feature type="domain" description="Fibronectin type-III" evidence="5">
    <location>
        <begin position="982"/>
        <end position="1015"/>
    </location>
</feature>
<reference evidence="6 7" key="1">
    <citation type="submission" date="2024-11" db="EMBL/GenBank/DDBJ databases">
        <title>Adaptive evolution of stress response genes in parasites aligns with host niche diversity.</title>
        <authorList>
            <person name="Hahn C."/>
            <person name="Resl P."/>
        </authorList>
    </citation>
    <scope>NUCLEOTIDE SEQUENCE [LARGE SCALE GENOMIC DNA]</scope>
    <source>
        <strain evidence="6">EGGRZ-B1_66</strain>
        <tissue evidence="6">Body</tissue>
    </source>
</reference>
<dbReference type="Pfam" id="PF00041">
    <property type="entry name" value="fn3"/>
    <property type="match status" value="7"/>
</dbReference>
<dbReference type="PANTHER" id="PTHR14340:SF9">
    <property type="entry name" value="FIBRONECTIN TYPE-III DOMAIN-CONTAINING PROTEIN"/>
    <property type="match status" value="1"/>
</dbReference>
<evidence type="ECO:0000259" key="4">
    <source>
        <dbReference type="PROSITE" id="PS50835"/>
    </source>
</evidence>
<dbReference type="PRINTS" id="PR00014">
    <property type="entry name" value="FNTYPEIII"/>
</dbReference>
<dbReference type="Pfam" id="PF07679">
    <property type="entry name" value="I-set"/>
    <property type="match status" value="2"/>
</dbReference>
<feature type="domain" description="Fibronectin type-III" evidence="5">
    <location>
        <begin position="881"/>
        <end position="979"/>
    </location>
</feature>
<comment type="caution">
    <text evidence="6">The sequence shown here is derived from an EMBL/GenBank/DDBJ whole genome shotgun (WGS) entry which is preliminary data.</text>
</comment>
<dbReference type="SUPFAM" id="SSF49265">
    <property type="entry name" value="Fibronectin type III"/>
    <property type="match status" value="5"/>
</dbReference>
<accession>A0ABD2Q1C2</accession>
<feature type="domain" description="Fibronectin type-III" evidence="5">
    <location>
        <begin position="261"/>
        <end position="355"/>
    </location>
</feature>
<feature type="non-terminal residue" evidence="6">
    <location>
        <position position="1"/>
    </location>
</feature>
<dbReference type="SMART" id="SM00409">
    <property type="entry name" value="IG"/>
    <property type="match status" value="3"/>
</dbReference>
<dbReference type="FunFam" id="2.60.40.10:FF:000003">
    <property type="entry name" value="Titin isoform E"/>
    <property type="match status" value="3"/>
</dbReference>
<evidence type="ECO:0000256" key="2">
    <source>
        <dbReference type="ARBA" id="ARBA00023319"/>
    </source>
</evidence>
<dbReference type="Proteomes" id="UP001626550">
    <property type="component" value="Unassembled WGS sequence"/>
</dbReference>
<dbReference type="InterPro" id="IPR013783">
    <property type="entry name" value="Ig-like_fold"/>
</dbReference>
<dbReference type="PROSITE" id="PS50853">
    <property type="entry name" value="FN3"/>
    <property type="match status" value="8"/>
</dbReference>
<dbReference type="PROSITE" id="PS50835">
    <property type="entry name" value="IG_LIKE"/>
    <property type="match status" value="1"/>
</dbReference>
<evidence type="ECO:0000256" key="3">
    <source>
        <dbReference type="SAM" id="MobiDB-lite"/>
    </source>
</evidence>
<organism evidence="6 7">
    <name type="scientific">Cichlidogyrus casuarinus</name>
    <dbReference type="NCBI Taxonomy" id="1844966"/>
    <lineage>
        <taxon>Eukaryota</taxon>
        <taxon>Metazoa</taxon>
        <taxon>Spiralia</taxon>
        <taxon>Lophotrochozoa</taxon>
        <taxon>Platyhelminthes</taxon>
        <taxon>Monogenea</taxon>
        <taxon>Monopisthocotylea</taxon>
        <taxon>Dactylogyridea</taxon>
        <taxon>Ancyrocephalidae</taxon>
        <taxon>Cichlidogyrus</taxon>
    </lineage>
</organism>
<dbReference type="GO" id="GO:0031672">
    <property type="term" value="C:A band"/>
    <property type="evidence" value="ECO:0007669"/>
    <property type="project" value="UniProtKB-ARBA"/>
</dbReference>
<name>A0ABD2Q1C2_9PLAT</name>
<feature type="region of interest" description="Disordered" evidence="3">
    <location>
        <begin position="636"/>
        <end position="664"/>
    </location>
</feature>
<evidence type="ECO:0000313" key="7">
    <source>
        <dbReference type="Proteomes" id="UP001626550"/>
    </source>
</evidence>
<sequence>LQDWGPDFAQLEWVPPEKTNGAPILKYVIEGCENGKSWMQLAESKDSKAKVPLKEGQNYEFRVFAVNKAGKSDSSPVSMKIVAKHRRLKPWIDKSKIKPIKVKVGQPVEIELNFKGEPDPTVERDTGVKIAKAERKHTAAYKLTVTNEVGEDSAEIEVVVLGKPSKPVGPLEVTDVTKTTVTLTWKGPLDTGGEDIDHYDIEKFDMAKNRWETVTQSCKKLTYEVTKLEERQLYKFRVRAVSNQGAGDWLETEAATLPDAPRGLIIKDHDRDHIDLKWEAPRSDGGAPIQGYIVERKEPKSNRWVKITKSPVPGLEFTDDAVRENKEYEYRVYAVNEAGPSEASEVSPIAVAKPSREAPKLNLNDLSILGKEIRIRAGEKLDIPIHIIGAPKPVCTWTKDGSNVSPNSDLQIVDREDLAQLLVERAKRGDTGVYKIKLKNDFGEDEAEIKVNVMDKPTEPTNFEVSDIFADHCKLSWNPPKDDGGCEITDYIVEKCDTSSGIWETVSALVNKNSVQVNNLIEGKSYQFRVRAVNMIGKSEPCETKSPTLAKNPYDAPDSPEGLTIESYDRNGVNLVWKQPKNDGGNPIQGYAVEKRRKGGDWRKCSNSLVPGTKTRVTGLEEGQEFEFRVIAVNDAGEGKPSKTSGSQIIKDPTTPPSSPEGLNVDKVNKSGALLSWNKPKSDGGCKITGYVLEAKDEKGNWVPVKQVDADKNSAFVPMKEGEKAAFRVRAINEEGEGEPSKPTAVITAENQPEVPRMANEGDGLLGGPNSGIGGLKDITLKAGQELRLCAAWFGWKPPTATWSLNDKQISSDGSKIKISMDPLPPMENASAEEQLAQSNGGQAVFLVPKARRADAGSYQLTLANELGHCTSTCNVNVIDVPGPCKGPLEPIEVKADEITLSWKAPIDDGGEPITNYVLEKKAKGSDVWLKVSGFLNTTTATVRNLDVGTEYEFRVIAENSMGRGEPLVTATAIKAKHPYDPPGRLDKPTVEDTTNDSVTLAWEAPLKGPITGYI</sequence>
<dbReference type="FunFam" id="2.60.40.10:FF:000031">
    <property type="entry name" value="Myosin-binding protein C, slow type"/>
    <property type="match status" value="1"/>
</dbReference>
<feature type="domain" description="Fibronectin type-III" evidence="5">
    <location>
        <begin position="167"/>
        <end position="260"/>
    </location>
</feature>
<dbReference type="FunFam" id="2.60.40.10:FF:000127">
    <property type="entry name" value="titin isoform X1"/>
    <property type="match status" value="1"/>
</dbReference>
<evidence type="ECO:0000313" key="6">
    <source>
        <dbReference type="EMBL" id="KAL3313329.1"/>
    </source>
</evidence>
<evidence type="ECO:0008006" key="8">
    <source>
        <dbReference type="Google" id="ProtNLM"/>
    </source>
</evidence>
<dbReference type="FunFam" id="2.60.40.10:FF:000160">
    <property type="entry name" value="Titin a"/>
    <property type="match status" value="1"/>
</dbReference>
<dbReference type="EMBL" id="JBJKFK010001345">
    <property type="protein sequence ID" value="KAL3313329.1"/>
    <property type="molecule type" value="Genomic_DNA"/>
</dbReference>
<protein>
    <recommendedName>
        <fullName evidence="8">Titin</fullName>
    </recommendedName>
</protein>
<evidence type="ECO:0000256" key="1">
    <source>
        <dbReference type="ARBA" id="ARBA00022737"/>
    </source>
</evidence>
<feature type="domain" description="Fibronectin type-III" evidence="5">
    <location>
        <begin position="1"/>
        <end position="86"/>
    </location>
</feature>
<dbReference type="SUPFAM" id="SSF48726">
    <property type="entry name" value="Immunoglobulin"/>
    <property type="match status" value="3"/>
</dbReference>
<feature type="domain" description="Fibronectin type-III" evidence="5">
    <location>
        <begin position="559"/>
        <end position="658"/>
    </location>
</feature>
<dbReference type="PANTHER" id="PTHR14340">
    <property type="entry name" value="MICROFIBRIL-ASSOCIATED GLYCOPROTEIN 3"/>
    <property type="match status" value="1"/>
</dbReference>
<gene>
    <name evidence="6" type="ORF">Ciccas_008070</name>
</gene>
<keyword evidence="7" id="KW-1185">Reference proteome</keyword>
<dbReference type="Gene3D" id="2.60.40.10">
    <property type="entry name" value="Immunoglobulins"/>
    <property type="match status" value="9"/>
</dbReference>
<feature type="domain" description="Fibronectin type-III" evidence="5">
    <location>
        <begin position="459"/>
        <end position="553"/>
    </location>
</feature>
<dbReference type="CDD" id="cd00063">
    <property type="entry name" value="FN3"/>
    <property type="match status" value="8"/>
</dbReference>